<dbReference type="EMBL" id="FWZX01000006">
    <property type="protein sequence ID" value="SMF16906.1"/>
    <property type="molecule type" value="Genomic_DNA"/>
</dbReference>
<dbReference type="GO" id="GO:0015833">
    <property type="term" value="P:peptide transport"/>
    <property type="evidence" value="ECO:0007669"/>
    <property type="project" value="TreeGrafter"/>
</dbReference>
<dbReference type="SUPFAM" id="SSF53850">
    <property type="entry name" value="Periplasmic binding protein-like II"/>
    <property type="match status" value="1"/>
</dbReference>
<dbReference type="GO" id="GO:0043190">
    <property type="term" value="C:ATP-binding cassette (ABC) transporter complex"/>
    <property type="evidence" value="ECO:0007669"/>
    <property type="project" value="InterPro"/>
</dbReference>
<evidence type="ECO:0000256" key="1">
    <source>
        <dbReference type="ARBA" id="ARBA00004418"/>
    </source>
</evidence>
<dbReference type="InterPro" id="IPR039424">
    <property type="entry name" value="SBP_5"/>
</dbReference>
<evidence type="ECO:0000256" key="3">
    <source>
        <dbReference type="ARBA" id="ARBA00022448"/>
    </source>
</evidence>
<dbReference type="Gene3D" id="3.10.105.10">
    <property type="entry name" value="Dipeptide-binding Protein, Domain 3"/>
    <property type="match status" value="1"/>
</dbReference>
<comment type="similarity">
    <text evidence="2">Belongs to the bacterial solute-binding protein 5 family.</text>
</comment>
<dbReference type="Gene3D" id="3.40.190.10">
    <property type="entry name" value="Periplasmic binding protein-like II"/>
    <property type="match status" value="1"/>
</dbReference>
<keyword evidence="7" id="KW-1185">Reference proteome</keyword>
<accession>A0A1Y6BLQ0</accession>
<dbReference type="Proteomes" id="UP000192917">
    <property type="component" value="Unassembled WGS sequence"/>
</dbReference>
<dbReference type="CDD" id="cd08512">
    <property type="entry name" value="PBP2_NikA_DppA_OppA_like_7"/>
    <property type="match status" value="1"/>
</dbReference>
<keyword evidence="4" id="KW-0732">Signal</keyword>
<dbReference type="Gene3D" id="3.90.76.10">
    <property type="entry name" value="Dipeptide-binding Protein, Domain 1"/>
    <property type="match status" value="1"/>
</dbReference>
<dbReference type="PIRSF" id="PIRSF002741">
    <property type="entry name" value="MppA"/>
    <property type="match status" value="1"/>
</dbReference>
<dbReference type="GO" id="GO:0030288">
    <property type="term" value="C:outer membrane-bounded periplasmic space"/>
    <property type="evidence" value="ECO:0007669"/>
    <property type="project" value="UniProtKB-ARBA"/>
</dbReference>
<evidence type="ECO:0000259" key="5">
    <source>
        <dbReference type="Pfam" id="PF00496"/>
    </source>
</evidence>
<dbReference type="STRING" id="560819.SAMN05428998_10670"/>
<evidence type="ECO:0000256" key="4">
    <source>
        <dbReference type="ARBA" id="ARBA00022729"/>
    </source>
</evidence>
<comment type="subcellular location">
    <subcellularLocation>
        <location evidence="1">Periplasm</location>
    </subcellularLocation>
</comment>
<evidence type="ECO:0000313" key="7">
    <source>
        <dbReference type="Proteomes" id="UP000192917"/>
    </source>
</evidence>
<protein>
    <submittedName>
        <fullName evidence="6">Peptide/nickel transport system substrate-binding protein</fullName>
    </submittedName>
</protein>
<evidence type="ECO:0000313" key="6">
    <source>
        <dbReference type="EMBL" id="SMF16906.1"/>
    </source>
</evidence>
<dbReference type="InterPro" id="IPR000914">
    <property type="entry name" value="SBP_5_dom"/>
</dbReference>
<evidence type="ECO:0000256" key="2">
    <source>
        <dbReference type="ARBA" id="ARBA00005695"/>
    </source>
</evidence>
<sequence>MGGGIVKKTRRMALTGSVFAVALAAGGWLAQTGGIIASAEAAGSDTLVIARDMDLDSLDPARAFCDTCQIYISSVYQRLVDLAPDNKTIVPALATKWEINADQTQFTFHLDPKATFSDGSPVEAKDVKWSWLRLKHMKSGPSFMMDGVTAIETPDAHTVVVKLDAPNSEFLGVLTAPYTGVTNSDVAMQHGANDSDKADSTDTAESWFLQNSAGGGPFVLESYRPNDELRLKRNDNYWGKKAAVGEIVIKQTKDAVSQAQMLESGAADIAMQIDPDTAKNISSGDVVIKTVPSFNFVYVAVSPGAKNLPVKLTPKVREAIGYAIDYEGTINLTLGGDGNLQPAPIPNGFPGTDNLPMPVHDVAKAEALLKEAGVADGFTLDAYFPNINVYGVDLSTMMQKVQQDLSKVKIKLNLNPVTFSVWREHINGDGIPVTAVFYAPDYYGSGQYVQYFAMMKGTAWSKRAGAANDPSVLNPKEGDLLAKALAASGDKRDGYFHEIALEIIKDRVIIPVVSPQLVLAYRKNVEGVRYSACCNLPTAELSLK</sequence>
<proteinExistence type="inferred from homology"/>
<organism evidence="6 7">
    <name type="scientific">Tistlia consotensis USBA 355</name>
    <dbReference type="NCBI Taxonomy" id="560819"/>
    <lineage>
        <taxon>Bacteria</taxon>
        <taxon>Pseudomonadati</taxon>
        <taxon>Pseudomonadota</taxon>
        <taxon>Alphaproteobacteria</taxon>
        <taxon>Rhodospirillales</taxon>
        <taxon>Rhodovibrionaceae</taxon>
        <taxon>Tistlia</taxon>
    </lineage>
</organism>
<feature type="domain" description="Solute-binding protein family 5" evidence="5">
    <location>
        <begin position="88"/>
        <end position="452"/>
    </location>
</feature>
<dbReference type="PANTHER" id="PTHR30290:SF10">
    <property type="entry name" value="PERIPLASMIC OLIGOPEPTIDE-BINDING PROTEIN-RELATED"/>
    <property type="match status" value="1"/>
</dbReference>
<dbReference type="AlphaFoldDB" id="A0A1Y6BLQ0"/>
<dbReference type="GO" id="GO:1904680">
    <property type="term" value="F:peptide transmembrane transporter activity"/>
    <property type="evidence" value="ECO:0007669"/>
    <property type="project" value="TreeGrafter"/>
</dbReference>
<dbReference type="Pfam" id="PF00496">
    <property type="entry name" value="SBP_bac_5"/>
    <property type="match status" value="1"/>
</dbReference>
<reference evidence="6 7" key="1">
    <citation type="submission" date="2017-04" db="EMBL/GenBank/DDBJ databases">
        <authorList>
            <person name="Afonso C.L."/>
            <person name="Miller P.J."/>
            <person name="Scott M.A."/>
            <person name="Spackman E."/>
            <person name="Goraichik I."/>
            <person name="Dimitrov K.M."/>
            <person name="Suarez D.L."/>
            <person name="Swayne D.E."/>
        </authorList>
    </citation>
    <scope>NUCLEOTIDE SEQUENCE [LARGE SCALE GENOMIC DNA]</scope>
    <source>
        <strain evidence="6 7">USBA 355</strain>
    </source>
</reference>
<keyword evidence="3" id="KW-0813">Transport</keyword>
<dbReference type="PANTHER" id="PTHR30290">
    <property type="entry name" value="PERIPLASMIC BINDING COMPONENT OF ABC TRANSPORTER"/>
    <property type="match status" value="1"/>
</dbReference>
<dbReference type="InterPro" id="IPR030678">
    <property type="entry name" value="Peptide/Ni-bd"/>
</dbReference>
<gene>
    <name evidence="6" type="ORF">SAMN05428998_10670</name>
</gene>
<name>A0A1Y6BLQ0_9PROT</name>